<dbReference type="PANTHER" id="PTHR20842">
    <property type="entry name" value="PROTEASE S51 ALPHA-ASPARTYL DIPEPTIDASE"/>
    <property type="match status" value="1"/>
</dbReference>
<dbReference type="GO" id="GO:0008236">
    <property type="term" value="F:serine-type peptidase activity"/>
    <property type="evidence" value="ECO:0007669"/>
    <property type="project" value="UniProtKB-KW"/>
</dbReference>
<comment type="similarity">
    <text evidence="1">Belongs to the peptidase S51 family.</text>
</comment>
<dbReference type="AlphaFoldDB" id="A0A430HZZ7"/>
<keyword evidence="6" id="KW-1185">Reference proteome</keyword>
<dbReference type="PANTHER" id="PTHR20842:SF0">
    <property type="entry name" value="ALPHA-ASPARTYL DIPEPTIDASE"/>
    <property type="match status" value="1"/>
</dbReference>
<dbReference type="OrthoDB" id="3373764at2"/>
<dbReference type="InterPro" id="IPR005320">
    <property type="entry name" value="Peptidase_S51"/>
</dbReference>
<dbReference type="RefSeq" id="WP_126120204.1">
    <property type="nucleotide sequence ID" value="NZ_RXHJ01000005.1"/>
</dbReference>
<gene>
    <name evidence="5" type="ORF">EAH68_04880</name>
</gene>
<keyword evidence="3" id="KW-0378">Hydrolase</keyword>
<reference evidence="5 6" key="1">
    <citation type="submission" date="2018-12" db="EMBL/GenBank/DDBJ databases">
        <title>YIM 101343 draft genome.</title>
        <authorList>
            <person name="Chen X."/>
        </authorList>
    </citation>
    <scope>NUCLEOTIDE SEQUENCE [LARGE SCALE GENOMIC DNA]</scope>
    <source>
        <strain evidence="5 6">YIM 101343</strain>
    </source>
</reference>
<comment type="caution">
    <text evidence="5">The sequence shown here is derived from an EMBL/GenBank/DDBJ whole genome shotgun (WGS) entry which is preliminary data.</text>
</comment>
<name>A0A430HZZ7_9CORY</name>
<evidence type="ECO:0000256" key="4">
    <source>
        <dbReference type="ARBA" id="ARBA00022825"/>
    </source>
</evidence>
<evidence type="ECO:0000313" key="6">
    <source>
        <dbReference type="Proteomes" id="UP000274907"/>
    </source>
</evidence>
<dbReference type="SUPFAM" id="SSF52317">
    <property type="entry name" value="Class I glutamine amidotransferase-like"/>
    <property type="match status" value="1"/>
</dbReference>
<proteinExistence type="inferred from homology"/>
<evidence type="ECO:0000256" key="1">
    <source>
        <dbReference type="ARBA" id="ARBA00006534"/>
    </source>
</evidence>
<evidence type="ECO:0000256" key="2">
    <source>
        <dbReference type="ARBA" id="ARBA00022670"/>
    </source>
</evidence>
<dbReference type="InterPro" id="IPR029062">
    <property type="entry name" value="Class_I_gatase-like"/>
</dbReference>
<keyword evidence="2" id="KW-0645">Protease</keyword>
<dbReference type="Gene3D" id="3.40.50.880">
    <property type="match status" value="1"/>
</dbReference>
<dbReference type="GO" id="GO:0006508">
    <property type="term" value="P:proteolysis"/>
    <property type="evidence" value="ECO:0007669"/>
    <property type="project" value="UniProtKB-KW"/>
</dbReference>
<protein>
    <submittedName>
        <fullName evidence="5">Peptidase</fullName>
    </submittedName>
</protein>
<dbReference type="EMBL" id="RXHJ01000005">
    <property type="protein sequence ID" value="RSZ64333.1"/>
    <property type="molecule type" value="Genomic_DNA"/>
</dbReference>
<dbReference type="Proteomes" id="UP000274907">
    <property type="component" value="Unassembled WGS sequence"/>
</dbReference>
<evidence type="ECO:0000256" key="3">
    <source>
        <dbReference type="ARBA" id="ARBA00022801"/>
    </source>
</evidence>
<accession>A0A430HZZ7</accession>
<dbReference type="Pfam" id="PF03575">
    <property type="entry name" value="Peptidase_S51"/>
    <property type="match status" value="1"/>
</dbReference>
<keyword evidence="4" id="KW-0720">Serine protease</keyword>
<sequence>MKLLLTSFGHPHLRDFATGTVAYIPDATRSFADHPDTQVERTMLRDAGFTLLELPLATTAPAEVDRILGEVDAVYVAGGETFDLLHIMRSTGTDEVLVRHVRAGLPYIGTSAGSVIAGPDIEPVSLLDSPAVAPELHDYHGLGLTDYVVIPHVGTDIPLFPIDVFAETVRTYGKDHRLVLLRDGEALLIDETGTRLI</sequence>
<evidence type="ECO:0000313" key="5">
    <source>
        <dbReference type="EMBL" id="RSZ64333.1"/>
    </source>
</evidence>
<organism evidence="5 6">
    <name type="scientific">Corynebacterium hylobatis</name>
    <dbReference type="NCBI Taxonomy" id="1859290"/>
    <lineage>
        <taxon>Bacteria</taxon>
        <taxon>Bacillati</taxon>
        <taxon>Actinomycetota</taxon>
        <taxon>Actinomycetes</taxon>
        <taxon>Mycobacteriales</taxon>
        <taxon>Corynebacteriaceae</taxon>
        <taxon>Corynebacterium</taxon>
    </lineage>
</organism>